<dbReference type="OrthoDB" id="414133at2759"/>
<evidence type="ECO:0000256" key="2">
    <source>
        <dbReference type="ARBA" id="ARBA00022679"/>
    </source>
</evidence>
<evidence type="ECO:0000256" key="3">
    <source>
        <dbReference type="ARBA" id="ARBA00022691"/>
    </source>
</evidence>
<dbReference type="PROSITE" id="PS00095">
    <property type="entry name" value="C5_MTASE_2"/>
    <property type="match status" value="1"/>
</dbReference>
<dbReference type="GO" id="GO:0008168">
    <property type="term" value="F:methyltransferase activity"/>
    <property type="evidence" value="ECO:0007669"/>
    <property type="project" value="UniProtKB-KW"/>
</dbReference>
<feature type="active site" evidence="7">
    <location>
        <position position="80"/>
    </location>
</feature>
<gene>
    <name evidence="9" type="ORF">DFP72DRAFT_996755</name>
</gene>
<evidence type="ECO:0000313" key="10">
    <source>
        <dbReference type="Proteomes" id="UP000521943"/>
    </source>
</evidence>
<evidence type="ECO:0000313" key="9">
    <source>
        <dbReference type="EMBL" id="KAF6765896.1"/>
    </source>
</evidence>
<dbReference type="InterPro" id="IPR029063">
    <property type="entry name" value="SAM-dependent_MTases_sf"/>
</dbReference>
<comment type="similarity">
    <text evidence="7 8">Belongs to the class I-like SAM-binding methyltransferase superfamily. C5-methyltransferase family.</text>
</comment>
<dbReference type="PANTHER" id="PTHR46098">
    <property type="entry name" value="TRNA (CYTOSINE(38)-C(5))-METHYLTRANSFERASE"/>
    <property type="match status" value="1"/>
</dbReference>
<name>A0A8H6II04_9AGAR</name>
<dbReference type="GO" id="GO:0005634">
    <property type="term" value="C:nucleus"/>
    <property type="evidence" value="ECO:0007669"/>
    <property type="project" value="TreeGrafter"/>
</dbReference>
<evidence type="ECO:0000256" key="1">
    <source>
        <dbReference type="ARBA" id="ARBA00022603"/>
    </source>
</evidence>
<dbReference type="PRINTS" id="PR00105">
    <property type="entry name" value="C5METTRFRASE"/>
</dbReference>
<dbReference type="Proteomes" id="UP000521943">
    <property type="component" value="Unassembled WGS sequence"/>
</dbReference>
<dbReference type="EC" id="2.1.1.204" evidence="4"/>
<dbReference type="GO" id="GO:0032259">
    <property type="term" value="P:methylation"/>
    <property type="evidence" value="ECO:0007669"/>
    <property type="project" value="UniProtKB-KW"/>
</dbReference>
<accession>A0A8H6II04</accession>
<dbReference type="Pfam" id="PF00145">
    <property type="entry name" value="DNA_methylase"/>
    <property type="match status" value="1"/>
</dbReference>
<dbReference type="EMBL" id="JACGCI010000001">
    <property type="protein sequence ID" value="KAF6765896.1"/>
    <property type="molecule type" value="Genomic_DNA"/>
</dbReference>
<keyword evidence="1 7" id="KW-0489">Methyltransferase</keyword>
<proteinExistence type="inferred from homology"/>
<protein>
    <recommendedName>
        <fullName evidence="5">tRNA (cytosine(38)-C(5))-methyltransferase</fullName>
        <ecNumber evidence="4">2.1.1.204</ecNumber>
    </recommendedName>
    <alternativeName>
        <fullName evidence="6">DNA (cytosine-5)-methyltransferase-like protein 2</fullName>
    </alternativeName>
</protein>
<dbReference type="PROSITE" id="PS51679">
    <property type="entry name" value="SAM_MT_C5"/>
    <property type="match status" value="1"/>
</dbReference>
<dbReference type="NCBIfam" id="TIGR00675">
    <property type="entry name" value="dcm"/>
    <property type="match status" value="1"/>
</dbReference>
<evidence type="ECO:0000256" key="6">
    <source>
        <dbReference type="ARBA" id="ARBA00042810"/>
    </source>
</evidence>
<evidence type="ECO:0000256" key="5">
    <source>
        <dbReference type="ARBA" id="ARBA00039681"/>
    </source>
</evidence>
<dbReference type="SUPFAM" id="SSF53335">
    <property type="entry name" value="S-adenosyl-L-methionine-dependent methyltransferases"/>
    <property type="match status" value="1"/>
</dbReference>
<comment type="caution">
    <text evidence="9">The sequence shown here is derived from an EMBL/GenBank/DDBJ whole genome shotgun (WGS) entry which is preliminary data.</text>
</comment>
<dbReference type="PANTHER" id="PTHR46098:SF1">
    <property type="entry name" value="TRNA (CYTOSINE(38)-C(5))-METHYLTRANSFERASE"/>
    <property type="match status" value="1"/>
</dbReference>
<organism evidence="9 10">
    <name type="scientific">Ephemerocybe angulata</name>
    <dbReference type="NCBI Taxonomy" id="980116"/>
    <lineage>
        <taxon>Eukaryota</taxon>
        <taxon>Fungi</taxon>
        <taxon>Dikarya</taxon>
        <taxon>Basidiomycota</taxon>
        <taxon>Agaricomycotina</taxon>
        <taxon>Agaricomycetes</taxon>
        <taxon>Agaricomycetidae</taxon>
        <taxon>Agaricales</taxon>
        <taxon>Agaricineae</taxon>
        <taxon>Psathyrellaceae</taxon>
        <taxon>Ephemerocybe</taxon>
    </lineage>
</organism>
<evidence type="ECO:0000256" key="7">
    <source>
        <dbReference type="PROSITE-ProRule" id="PRU01016"/>
    </source>
</evidence>
<keyword evidence="3 7" id="KW-0949">S-adenosyl-L-methionine</keyword>
<keyword evidence="2 7" id="KW-0808">Transferase</keyword>
<dbReference type="Gene3D" id="3.90.120.10">
    <property type="entry name" value="DNA Methylase, subunit A, domain 2"/>
    <property type="match status" value="1"/>
</dbReference>
<dbReference type="InterPro" id="IPR050750">
    <property type="entry name" value="C5-MTase"/>
</dbReference>
<dbReference type="AlphaFoldDB" id="A0A8H6II04"/>
<reference evidence="9 10" key="1">
    <citation type="submission" date="2020-07" db="EMBL/GenBank/DDBJ databases">
        <title>Comparative genomics of pyrophilous fungi reveals a link between fire events and developmental genes.</title>
        <authorList>
            <consortium name="DOE Joint Genome Institute"/>
            <person name="Steindorff A.S."/>
            <person name="Carver A."/>
            <person name="Calhoun S."/>
            <person name="Stillman K."/>
            <person name="Liu H."/>
            <person name="Lipzen A."/>
            <person name="Pangilinan J."/>
            <person name="Labutti K."/>
            <person name="Bruns T.D."/>
            <person name="Grigoriev I.V."/>
        </authorList>
    </citation>
    <scope>NUCLEOTIDE SEQUENCE [LARGE SCALE GENOMIC DNA]</scope>
    <source>
        <strain evidence="9 10">CBS 144469</strain>
    </source>
</reference>
<keyword evidence="10" id="KW-1185">Reference proteome</keyword>
<evidence type="ECO:0000256" key="8">
    <source>
        <dbReference type="RuleBase" id="RU000416"/>
    </source>
</evidence>
<evidence type="ECO:0000256" key="4">
    <source>
        <dbReference type="ARBA" id="ARBA00039081"/>
    </source>
</evidence>
<sequence length="363" mass="41112">MSSASIRALEFYCGIGGLHYALKKSRPSAEVVAAFDWDPTSCQVYGANHGDVVQRKDIATLTPEYLEGFDADLWLMSPACQPYTVLNPQAKGAADPRAMSFLHIVQSVLPEMARKGSQPGYILVENVAGFESSSTRELLVETLKDVGYETMELLLSPLQYGIPNSRLRYYMLARKQPFPKVESEEQEHRVWRHIPGQPIVNGEGEVNPEVEVRPLKEYLDTQVDASRYVPDKILGKWGRLFDIVKPSSARSCCFTRGYTHMVERSGSILQEAEELDTTQVFDTFLRAQSEGREDALEILRPLRLRYFTPSELLRIFAFDEATFVWPESVSMKTKYRLIGNSVNVRVVQALVTYLLAEQEHTMT</sequence>
<dbReference type="InterPro" id="IPR001525">
    <property type="entry name" value="C5_MeTfrase"/>
</dbReference>
<dbReference type="Gene3D" id="3.40.50.150">
    <property type="entry name" value="Vaccinia Virus protein VP39"/>
    <property type="match status" value="1"/>
</dbReference>
<dbReference type="InterPro" id="IPR031303">
    <property type="entry name" value="C5_meth_CS"/>
</dbReference>